<dbReference type="Pfam" id="PF08376">
    <property type="entry name" value="NIT"/>
    <property type="match status" value="1"/>
</dbReference>
<dbReference type="GO" id="GO:0000160">
    <property type="term" value="P:phosphorelay signal transduction system"/>
    <property type="evidence" value="ECO:0007669"/>
    <property type="project" value="UniProtKB-KW"/>
</dbReference>
<feature type="compositionally biased region" description="Basic and acidic residues" evidence="12">
    <location>
        <begin position="637"/>
        <end position="652"/>
    </location>
</feature>
<gene>
    <name evidence="14" type="ORF">EV192_10924</name>
</gene>
<evidence type="ECO:0000256" key="10">
    <source>
        <dbReference type="ARBA" id="ARBA00022989"/>
    </source>
</evidence>
<dbReference type="GO" id="GO:0005524">
    <property type="term" value="F:ATP binding"/>
    <property type="evidence" value="ECO:0007669"/>
    <property type="project" value="UniProtKB-KW"/>
</dbReference>
<dbReference type="OrthoDB" id="3502710at2"/>
<dbReference type="SMART" id="SM00387">
    <property type="entry name" value="HATPase_c"/>
    <property type="match status" value="1"/>
</dbReference>
<keyword evidence="11" id="KW-0902">Two-component regulatory system</keyword>
<dbReference type="Gene3D" id="3.30.565.10">
    <property type="entry name" value="Histidine kinase-like ATPase, C-terminal domain"/>
    <property type="match status" value="1"/>
</dbReference>
<evidence type="ECO:0000256" key="7">
    <source>
        <dbReference type="ARBA" id="ARBA00022741"/>
    </source>
</evidence>
<dbReference type="EC" id="2.7.13.3" evidence="3"/>
<evidence type="ECO:0000313" key="15">
    <source>
        <dbReference type="Proteomes" id="UP000295680"/>
    </source>
</evidence>
<reference evidence="14 15" key="1">
    <citation type="submission" date="2019-03" db="EMBL/GenBank/DDBJ databases">
        <title>Genomic Encyclopedia of Type Strains, Phase IV (KMG-IV): sequencing the most valuable type-strain genomes for metagenomic binning, comparative biology and taxonomic classification.</title>
        <authorList>
            <person name="Goeker M."/>
        </authorList>
    </citation>
    <scope>NUCLEOTIDE SEQUENCE [LARGE SCALE GENOMIC DNA]</scope>
    <source>
        <strain evidence="14 15">DSM 45934</strain>
    </source>
</reference>
<dbReference type="PANTHER" id="PTHR44936">
    <property type="entry name" value="SENSOR PROTEIN CREC"/>
    <property type="match status" value="1"/>
</dbReference>
<keyword evidence="4" id="KW-0597">Phosphoprotein</keyword>
<comment type="subcellular location">
    <subcellularLocation>
        <location evidence="2">Membrane</location>
    </subcellularLocation>
</comment>
<keyword evidence="15" id="KW-1185">Reference proteome</keyword>
<proteinExistence type="predicted"/>
<dbReference type="EMBL" id="SLWS01000009">
    <property type="protein sequence ID" value="TCO54044.1"/>
    <property type="molecule type" value="Genomic_DNA"/>
</dbReference>
<evidence type="ECO:0000256" key="4">
    <source>
        <dbReference type="ARBA" id="ARBA00022553"/>
    </source>
</evidence>
<evidence type="ECO:0000259" key="13">
    <source>
        <dbReference type="PROSITE" id="PS50109"/>
    </source>
</evidence>
<dbReference type="PANTHER" id="PTHR44936:SF9">
    <property type="entry name" value="SENSOR PROTEIN CREC"/>
    <property type="match status" value="1"/>
</dbReference>
<dbReference type="InterPro" id="IPR005467">
    <property type="entry name" value="His_kinase_dom"/>
</dbReference>
<dbReference type="PROSITE" id="PS50109">
    <property type="entry name" value="HIS_KIN"/>
    <property type="match status" value="1"/>
</dbReference>
<dbReference type="Gene3D" id="6.10.340.10">
    <property type="match status" value="1"/>
</dbReference>
<evidence type="ECO:0000256" key="5">
    <source>
        <dbReference type="ARBA" id="ARBA00022679"/>
    </source>
</evidence>
<evidence type="ECO:0000256" key="11">
    <source>
        <dbReference type="ARBA" id="ARBA00023012"/>
    </source>
</evidence>
<dbReference type="InterPro" id="IPR036890">
    <property type="entry name" value="HATPase_C_sf"/>
</dbReference>
<dbReference type="InterPro" id="IPR050980">
    <property type="entry name" value="2C_sensor_his_kinase"/>
</dbReference>
<keyword evidence="6" id="KW-0812">Transmembrane</keyword>
<dbReference type="InterPro" id="IPR013587">
    <property type="entry name" value="Nitrate/nitrite_sensing"/>
</dbReference>
<dbReference type="Proteomes" id="UP000295680">
    <property type="component" value="Unassembled WGS sequence"/>
</dbReference>
<evidence type="ECO:0000256" key="2">
    <source>
        <dbReference type="ARBA" id="ARBA00004370"/>
    </source>
</evidence>
<evidence type="ECO:0000256" key="9">
    <source>
        <dbReference type="ARBA" id="ARBA00022840"/>
    </source>
</evidence>
<evidence type="ECO:0000313" key="14">
    <source>
        <dbReference type="EMBL" id="TCO54044.1"/>
    </source>
</evidence>
<keyword evidence="10" id="KW-1133">Transmembrane helix</keyword>
<dbReference type="GO" id="GO:0004673">
    <property type="term" value="F:protein histidine kinase activity"/>
    <property type="evidence" value="ECO:0007669"/>
    <property type="project" value="UniProtKB-EC"/>
</dbReference>
<evidence type="ECO:0000256" key="6">
    <source>
        <dbReference type="ARBA" id="ARBA00022692"/>
    </source>
</evidence>
<dbReference type="AlphaFoldDB" id="A0A4R2J6H3"/>
<keyword evidence="9" id="KW-0067">ATP-binding</keyword>
<dbReference type="Pfam" id="PF02518">
    <property type="entry name" value="HATPase_c"/>
    <property type="match status" value="1"/>
</dbReference>
<feature type="region of interest" description="Disordered" evidence="12">
    <location>
        <begin position="637"/>
        <end position="683"/>
    </location>
</feature>
<comment type="catalytic activity">
    <reaction evidence="1">
        <text>ATP + protein L-histidine = ADP + protein N-phospho-L-histidine.</text>
        <dbReference type="EC" id="2.7.13.3"/>
    </reaction>
</comment>
<accession>A0A4R2J6H3</accession>
<organism evidence="14 15">
    <name type="scientific">Actinocrispum wychmicini</name>
    <dbReference type="NCBI Taxonomy" id="1213861"/>
    <lineage>
        <taxon>Bacteria</taxon>
        <taxon>Bacillati</taxon>
        <taxon>Actinomycetota</taxon>
        <taxon>Actinomycetes</taxon>
        <taxon>Pseudonocardiales</taxon>
        <taxon>Pseudonocardiaceae</taxon>
        <taxon>Actinocrispum</taxon>
    </lineage>
</organism>
<keyword evidence="8 14" id="KW-0418">Kinase</keyword>
<dbReference type="InterPro" id="IPR003594">
    <property type="entry name" value="HATPase_dom"/>
</dbReference>
<dbReference type="Pfam" id="PF00672">
    <property type="entry name" value="HAMP"/>
    <property type="match status" value="1"/>
</dbReference>
<evidence type="ECO:0000256" key="8">
    <source>
        <dbReference type="ARBA" id="ARBA00022777"/>
    </source>
</evidence>
<dbReference type="RefSeq" id="WP_132123053.1">
    <property type="nucleotide sequence ID" value="NZ_SLWS01000009.1"/>
</dbReference>
<sequence length="703" mass="74832">MSLARKIGLLVSLPLIAVVAYATLALFATAQAVFTVGDLRSAADIAGTAGKLTLDLQAERVASITVLATGDSSAISEQVAATDATVDEYKQKRADFQAPPEHLAGLLDRVDSDLNGLAKVRSQVASGKTVSLSAVIFQYRIIAADLLTYRENVAIAAPVEVADQIRAAALLSQLIAGVGQTEVDALRALDDDYTPAIAQEILESEAGVAESSLEFKRVASGQWQAWLDHARAGHAALAAQVLQDSISRTPVGLRLKLDPAAWRSAMDLQIADLGDVQQQADQAVLDSVTAVLDSQKRQATIETAAVLVTLAGTIAIAVWLGRPMIRGLRRLRSAAHAVAYKRLPEAVSALSTRGALGSATPKEFADRVPPAVAASGKDEIAQLASAFNEVHHSALHLAAQQAELRDQVDAIFVALARRAERLTASLIAQVDVAESTEEDPDRLAQLFKLDHLASRMRRNNNSLLVLGGEASARMDGTAMVCGDVLQAAAAQVERYTQVEIRILDEALNTELHVSPEMAGHLAHLFAELIDNATAFSAGGLPVVVEARVTRTNVVVTVSDHGIGMDPETLETVNAQLTSPTIDVRAVRSMGLTVVAQIAAWYGIRVELRSDNSRTAATRGTVATVVLPSTVIRPYRPADRRALSEERNERHFDWFSPESATPPPHRPVSPKRKNTTADHRDASRVAGVMAAYARGIGASRPSGP</sequence>
<feature type="domain" description="Histidine kinase" evidence="13">
    <location>
        <begin position="521"/>
        <end position="630"/>
    </location>
</feature>
<evidence type="ECO:0000256" key="12">
    <source>
        <dbReference type="SAM" id="MobiDB-lite"/>
    </source>
</evidence>
<keyword evidence="5" id="KW-0808">Transferase</keyword>
<keyword evidence="10" id="KW-0472">Membrane</keyword>
<dbReference type="GO" id="GO:0016020">
    <property type="term" value="C:membrane"/>
    <property type="evidence" value="ECO:0007669"/>
    <property type="project" value="UniProtKB-SubCell"/>
</dbReference>
<evidence type="ECO:0000256" key="3">
    <source>
        <dbReference type="ARBA" id="ARBA00012438"/>
    </source>
</evidence>
<keyword evidence="7" id="KW-0547">Nucleotide-binding</keyword>
<dbReference type="SUPFAM" id="SSF55874">
    <property type="entry name" value="ATPase domain of HSP90 chaperone/DNA topoisomerase II/histidine kinase"/>
    <property type="match status" value="1"/>
</dbReference>
<evidence type="ECO:0000256" key="1">
    <source>
        <dbReference type="ARBA" id="ARBA00000085"/>
    </source>
</evidence>
<dbReference type="SMART" id="SM00304">
    <property type="entry name" value="HAMP"/>
    <property type="match status" value="1"/>
</dbReference>
<dbReference type="InterPro" id="IPR003660">
    <property type="entry name" value="HAMP_dom"/>
</dbReference>
<protein>
    <recommendedName>
        <fullName evidence="3">histidine kinase</fullName>
        <ecNumber evidence="3">2.7.13.3</ecNumber>
    </recommendedName>
</protein>
<comment type="caution">
    <text evidence="14">The sequence shown here is derived from an EMBL/GenBank/DDBJ whole genome shotgun (WGS) entry which is preliminary data.</text>
</comment>
<name>A0A4R2J6H3_9PSEU</name>